<dbReference type="PANTHER" id="PTHR30121:SF6">
    <property type="entry name" value="SLR6007 PROTEIN"/>
    <property type="match status" value="1"/>
</dbReference>
<dbReference type="InterPro" id="IPR027417">
    <property type="entry name" value="P-loop_NTPase"/>
</dbReference>
<dbReference type="SUPFAM" id="SSF52540">
    <property type="entry name" value="P-loop containing nucleoside triphosphate hydrolases"/>
    <property type="match status" value="1"/>
</dbReference>
<evidence type="ECO:0000259" key="3">
    <source>
        <dbReference type="Pfam" id="PF19044"/>
    </source>
</evidence>
<dbReference type="OrthoDB" id="9804380at2"/>
<organism evidence="4 5">
    <name type="scientific">Bifidobacterium subtile</name>
    <dbReference type="NCBI Taxonomy" id="77635"/>
    <lineage>
        <taxon>Bacteria</taxon>
        <taxon>Bacillati</taxon>
        <taxon>Actinomycetota</taxon>
        <taxon>Actinomycetes</taxon>
        <taxon>Bifidobacteriales</taxon>
        <taxon>Bifidobacteriaceae</taxon>
        <taxon>Bifidobacterium</taxon>
    </lineage>
</organism>
<gene>
    <name evidence="4" type="ORF">BISU_1066</name>
</gene>
<dbReference type="PANTHER" id="PTHR30121">
    <property type="entry name" value="UNCHARACTERIZED PROTEIN YJGR-RELATED"/>
    <property type="match status" value="1"/>
</dbReference>
<dbReference type="Gene3D" id="3.40.50.300">
    <property type="entry name" value="P-loop containing nucleotide triphosphate hydrolases"/>
    <property type="match status" value="1"/>
</dbReference>
<feature type="domain" description="TraG P-loop" evidence="3">
    <location>
        <begin position="439"/>
        <end position="514"/>
    </location>
</feature>
<dbReference type="eggNOG" id="COG3451">
    <property type="taxonomic scope" value="Bacteria"/>
</dbReference>
<accession>A0A087E5T3</accession>
<feature type="region of interest" description="Disordered" evidence="2">
    <location>
        <begin position="1"/>
        <end position="20"/>
    </location>
</feature>
<dbReference type="EMBL" id="JGZR01000007">
    <property type="protein sequence ID" value="KFJ03134.1"/>
    <property type="molecule type" value="Genomic_DNA"/>
</dbReference>
<dbReference type="NCBIfam" id="NF045971">
    <property type="entry name" value="conju_CD1110"/>
    <property type="match status" value="1"/>
</dbReference>
<dbReference type="InterPro" id="IPR043964">
    <property type="entry name" value="P-loop_TraG"/>
</dbReference>
<dbReference type="Proteomes" id="UP000029055">
    <property type="component" value="Unassembled WGS sequence"/>
</dbReference>
<dbReference type="InterPro" id="IPR051162">
    <property type="entry name" value="T4SS_component"/>
</dbReference>
<feature type="compositionally biased region" description="Basic and acidic residues" evidence="2">
    <location>
        <begin position="10"/>
        <end position="20"/>
    </location>
</feature>
<protein>
    <recommendedName>
        <fullName evidence="3">TraG P-loop domain-containing protein</fullName>
    </recommendedName>
</protein>
<evidence type="ECO:0000256" key="1">
    <source>
        <dbReference type="SAM" id="Coils"/>
    </source>
</evidence>
<keyword evidence="5" id="KW-1185">Reference proteome</keyword>
<dbReference type="CDD" id="cd01127">
    <property type="entry name" value="TrwB_TraG_TraD_VirD4"/>
    <property type="match status" value="1"/>
</dbReference>
<keyword evidence="1" id="KW-0175">Coiled coil</keyword>
<proteinExistence type="predicted"/>
<evidence type="ECO:0000256" key="2">
    <source>
        <dbReference type="SAM" id="MobiDB-lite"/>
    </source>
</evidence>
<dbReference type="AlphaFoldDB" id="A0A087E5T3"/>
<feature type="coiled-coil region" evidence="1">
    <location>
        <begin position="312"/>
        <end position="339"/>
    </location>
</feature>
<dbReference type="Pfam" id="PF19044">
    <property type="entry name" value="P-loop_TraG"/>
    <property type="match status" value="1"/>
</dbReference>
<dbReference type="STRING" id="77635.BISU_1066"/>
<sequence>MARKAKRARKAEQSEEQARKAAKDRSVKALIPYDAILSNGVAYLGGDEWSISLLISDVNYLISTEEHQMEILNKWAKFLDTFDSTARLQVLVLNRMLSSALVADQLSLKPKGDGFDPLREDYDRVVRDKLMTMSRNTVTSKLVTVTVRDPDKERGLLAVQRLAMSAESQLNQIDGCKVTRLDRTARLRMISAAYRGEAPFAFRESQFEDERTSTKDYVAPWAIDLTDPKTLRLVNQDGDIWHRSLWIRDYPPELSDRLIGKLTELRASIAVSIHFSPHSRGDGLDLVKRKVAELDMQIVTERRRNIKQHLPADEISAELADSKEQATALRDELQHSNQHLIDSMLVIGVSAASEDELDGHVKDVLQICRQESCTAESLSYMQLEGLSAELPLGVNQLPMSRTLTTSSAAILIPFTTQEAFEPTGTWYGTNARSGNALVVDRTLLMNQNGFTLGTTGSGKSQENKLEMLTTFLKSGDDMIVVDPEHEYTPLCEAIHGTEVEISASSSQMLNPMDIVLDNAGDGNPVRAKSVSVLSMIGALIGGTTGLEPAAKGLLDRCIIGLYAELQSDPGRPQPTLHDLRDRLLALNEPMGEQIALELEMYTEGSLSGFSGHTNVDLDNRFVNFDVSGLDGELRTFGMMVVLDAVWNRVLRNRQAGKRTWLWIDEFHRFFGNEYAAKQFLDIYKRGRKYGLGVTGITQNIEELLENNEARLMLSNSDFLVLMNQNASDADTLSELMRLSPEQRAFFTGVNAGQGLIKVGSAWIPFDGRMPTDSSIYRMFTTKFGESA</sequence>
<evidence type="ECO:0000313" key="4">
    <source>
        <dbReference type="EMBL" id="KFJ03134.1"/>
    </source>
</evidence>
<dbReference type="Gene3D" id="1.10.8.730">
    <property type="match status" value="1"/>
</dbReference>
<name>A0A087E5T3_9BIFI</name>
<evidence type="ECO:0000313" key="5">
    <source>
        <dbReference type="Proteomes" id="UP000029055"/>
    </source>
</evidence>
<dbReference type="RefSeq" id="WP_024464066.1">
    <property type="nucleotide sequence ID" value="NZ_CP062939.1"/>
</dbReference>
<reference evidence="4 5" key="1">
    <citation type="submission" date="2014-03" db="EMBL/GenBank/DDBJ databases">
        <title>Genomics of Bifidobacteria.</title>
        <authorList>
            <person name="Ventura M."/>
            <person name="Milani C."/>
            <person name="Lugli G.A."/>
        </authorList>
    </citation>
    <scope>NUCLEOTIDE SEQUENCE [LARGE SCALE GENOMIC DNA]</scope>
    <source>
        <strain evidence="4 5">LMG 11597</strain>
    </source>
</reference>
<comment type="caution">
    <text evidence="4">The sequence shown here is derived from an EMBL/GenBank/DDBJ whole genome shotgun (WGS) entry which is preliminary data.</text>
</comment>